<organism evidence="1 3">
    <name type="scientific">Aliidiomarina maris</name>
    <dbReference type="NCBI Taxonomy" id="531312"/>
    <lineage>
        <taxon>Bacteria</taxon>
        <taxon>Pseudomonadati</taxon>
        <taxon>Pseudomonadota</taxon>
        <taxon>Gammaproteobacteria</taxon>
        <taxon>Alteromonadales</taxon>
        <taxon>Idiomarinaceae</taxon>
        <taxon>Aliidiomarina</taxon>
    </lineage>
</organism>
<comment type="caution">
    <text evidence="1">The sequence shown here is derived from an EMBL/GenBank/DDBJ whole genome shotgun (WGS) entry which is preliminary data.</text>
</comment>
<dbReference type="EMBL" id="QLMD01000015">
    <property type="protein sequence ID" value="RAJ93954.1"/>
    <property type="molecule type" value="Genomic_DNA"/>
</dbReference>
<dbReference type="RefSeq" id="WP_111570272.1">
    <property type="nucleotide sequence ID" value="NZ_PIPK01000002.1"/>
</dbReference>
<name>A0A327WP16_9GAMM</name>
<dbReference type="Proteomes" id="UP000287865">
    <property type="component" value="Unassembled WGS sequence"/>
</dbReference>
<proteinExistence type="predicted"/>
<gene>
    <name evidence="1" type="ORF">B0I24_11557</name>
    <name evidence="2" type="ORF">CWE07_02615</name>
</gene>
<evidence type="ECO:0000313" key="4">
    <source>
        <dbReference type="Proteomes" id="UP000287865"/>
    </source>
</evidence>
<dbReference type="InterPro" id="IPR009971">
    <property type="entry name" value="DUF1496"/>
</dbReference>
<evidence type="ECO:0000313" key="1">
    <source>
        <dbReference type="EMBL" id="RAJ93954.1"/>
    </source>
</evidence>
<protein>
    <submittedName>
        <fullName evidence="1">Uncharacterized protein DUF1496</fullName>
    </submittedName>
</protein>
<accession>A0A327WP16</accession>
<evidence type="ECO:0000313" key="2">
    <source>
        <dbReference type="EMBL" id="RUO27541.1"/>
    </source>
</evidence>
<reference evidence="2 4" key="1">
    <citation type="journal article" date="2018" name="Front. Microbiol.">
        <title>Genome-Based Analysis Reveals the Taxonomy and Diversity of the Family Idiomarinaceae.</title>
        <authorList>
            <person name="Liu Y."/>
            <person name="Lai Q."/>
            <person name="Shao Z."/>
        </authorList>
    </citation>
    <scope>NUCLEOTIDE SEQUENCE [LARGE SCALE GENOMIC DNA]</scope>
    <source>
        <strain evidence="2 4">CF12-14</strain>
    </source>
</reference>
<keyword evidence="4" id="KW-1185">Reference proteome</keyword>
<dbReference type="Proteomes" id="UP000249203">
    <property type="component" value="Unassembled WGS sequence"/>
</dbReference>
<dbReference type="OrthoDB" id="6400575at2"/>
<dbReference type="EMBL" id="PIPK01000002">
    <property type="protein sequence ID" value="RUO27541.1"/>
    <property type="molecule type" value="Genomic_DNA"/>
</dbReference>
<evidence type="ECO:0000313" key="3">
    <source>
        <dbReference type="Proteomes" id="UP000249203"/>
    </source>
</evidence>
<dbReference type="AlphaFoldDB" id="A0A327WP16"/>
<dbReference type="Pfam" id="PF07383">
    <property type="entry name" value="DUF1496"/>
    <property type="match status" value="1"/>
</dbReference>
<reference evidence="1 3" key="2">
    <citation type="submission" date="2018-06" db="EMBL/GenBank/DDBJ databases">
        <title>Genomic Encyclopedia of Type Strains, Phase III (KMG-III): the genomes of soil and plant-associated and newly described type strains.</title>
        <authorList>
            <person name="Whitman W."/>
        </authorList>
    </citation>
    <scope>NUCLEOTIDE SEQUENCE [LARGE SCALE GENOMIC DNA]</scope>
    <source>
        <strain evidence="1 3">CGMCC 1.15366</strain>
    </source>
</reference>
<sequence>MILLVASAFVGGVHAATEQTIDPTEDMKLCYYADSEYSLGSRLKQAGVNMECVVSEEHIEPVWRARQQEESA</sequence>